<reference evidence="6 7" key="1">
    <citation type="submission" date="2017-02" db="EMBL/GenBank/DDBJ databases">
        <authorList>
            <person name="Peterson S.W."/>
        </authorList>
    </citation>
    <scope>NUCLEOTIDE SEQUENCE [LARGE SCALE GENOMIC DNA]</scope>
    <source>
        <strain evidence="6 7">B Ar 00.02</strain>
    </source>
</reference>
<evidence type="ECO:0000256" key="3">
    <source>
        <dbReference type="ARBA" id="ARBA00023125"/>
    </source>
</evidence>
<evidence type="ECO:0000313" key="7">
    <source>
        <dbReference type="Proteomes" id="UP000195913"/>
    </source>
</evidence>
<feature type="domain" description="HTH merR-type" evidence="5">
    <location>
        <begin position="1"/>
        <end position="71"/>
    </location>
</feature>
<protein>
    <submittedName>
        <fullName evidence="6">Transcriptional regulator, MerR family</fullName>
    </submittedName>
</protein>
<dbReference type="Pfam" id="PF13411">
    <property type="entry name" value="MerR_1"/>
    <property type="match status" value="1"/>
</dbReference>
<evidence type="ECO:0000313" key="6">
    <source>
        <dbReference type="EMBL" id="SJM50942.1"/>
    </source>
</evidence>
<dbReference type="GO" id="GO:0003700">
    <property type="term" value="F:DNA-binding transcription factor activity"/>
    <property type="evidence" value="ECO:0007669"/>
    <property type="project" value="InterPro"/>
</dbReference>
<gene>
    <name evidence="6" type="ORF">FM101_02290</name>
</gene>
<keyword evidence="4" id="KW-0804">Transcription</keyword>
<dbReference type="Gene3D" id="1.10.1660.10">
    <property type="match status" value="1"/>
</dbReference>
<dbReference type="SUPFAM" id="SSF46955">
    <property type="entry name" value="Putative DNA-binding domain"/>
    <property type="match status" value="1"/>
</dbReference>
<dbReference type="GO" id="GO:0003677">
    <property type="term" value="F:DNA binding"/>
    <property type="evidence" value="ECO:0007669"/>
    <property type="project" value="UniProtKB-KW"/>
</dbReference>
<evidence type="ECO:0000256" key="2">
    <source>
        <dbReference type="ARBA" id="ARBA00023015"/>
    </source>
</evidence>
<evidence type="ECO:0000256" key="1">
    <source>
        <dbReference type="ARBA" id="ARBA00022491"/>
    </source>
</evidence>
<dbReference type="InterPro" id="IPR009061">
    <property type="entry name" value="DNA-bd_dom_put_sf"/>
</dbReference>
<evidence type="ECO:0000259" key="5">
    <source>
        <dbReference type="PROSITE" id="PS50937"/>
    </source>
</evidence>
<dbReference type="RefSeq" id="WP_086994851.1">
    <property type="nucleotide sequence ID" value="NZ_FUHW01000011.1"/>
</dbReference>
<dbReference type="InterPro" id="IPR000551">
    <property type="entry name" value="MerR-type_HTH_dom"/>
</dbReference>
<keyword evidence="1" id="KW-0678">Repressor</keyword>
<dbReference type="SMART" id="SM00422">
    <property type="entry name" value="HTH_MERR"/>
    <property type="match status" value="1"/>
</dbReference>
<dbReference type="EMBL" id="FUHW01000011">
    <property type="protein sequence ID" value="SJM50942.1"/>
    <property type="molecule type" value="Genomic_DNA"/>
</dbReference>
<keyword evidence="2" id="KW-0805">Transcription regulation</keyword>
<sequence length="116" mass="13329">MRIGELAHRTGLAASAIRYYEERDMFSPGQITRSPNGYRDYGPGAQRRLELILSGRAVGLSLDQMRTQMEHWDTMTSSERVVLLEQQYAVLHERISELTYRRDALSTVLAQLRCPD</sequence>
<dbReference type="PANTHER" id="PTHR30204">
    <property type="entry name" value="REDOX-CYCLING DRUG-SENSING TRANSCRIPTIONAL ACTIVATOR SOXR"/>
    <property type="match status" value="1"/>
</dbReference>
<name>A0A1R4F570_9MICC</name>
<keyword evidence="3" id="KW-0238">DNA-binding</keyword>
<dbReference type="PROSITE" id="PS50937">
    <property type="entry name" value="HTH_MERR_2"/>
    <property type="match status" value="1"/>
</dbReference>
<dbReference type="PROSITE" id="PS00552">
    <property type="entry name" value="HTH_MERR_1"/>
    <property type="match status" value="1"/>
</dbReference>
<dbReference type="PANTHER" id="PTHR30204:SF69">
    <property type="entry name" value="MERR-FAMILY TRANSCRIPTIONAL REGULATOR"/>
    <property type="match status" value="1"/>
</dbReference>
<proteinExistence type="predicted"/>
<keyword evidence="7" id="KW-1185">Reference proteome</keyword>
<organism evidence="6 7">
    <name type="scientific">Arthrobacter rhombi</name>
    <dbReference type="NCBI Taxonomy" id="71253"/>
    <lineage>
        <taxon>Bacteria</taxon>
        <taxon>Bacillati</taxon>
        <taxon>Actinomycetota</taxon>
        <taxon>Actinomycetes</taxon>
        <taxon>Micrococcales</taxon>
        <taxon>Micrococcaceae</taxon>
        <taxon>Arthrobacter</taxon>
    </lineage>
</organism>
<evidence type="ECO:0000256" key="4">
    <source>
        <dbReference type="ARBA" id="ARBA00023163"/>
    </source>
</evidence>
<accession>A0A1R4F570</accession>
<dbReference type="Proteomes" id="UP000195913">
    <property type="component" value="Unassembled WGS sequence"/>
</dbReference>
<dbReference type="AlphaFoldDB" id="A0A1R4F570"/>
<dbReference type="InterPro" id="IPR047057">
    <property type="entry name" value="MerR_fam"/>
</dbReference>